<name>A0A8T1VBV3_9STRA</name>
<comment type="caution">
    <text evidence="2">The sequence shown here is derived from an EMBL/GenBank/DDBJ whole genome shotgun (WGS) entry which is preliminary data.</text>
</comment>
<protein>
    <submittedName>
        <fullName evidence="2">Uncharacterized protein</fullName>
    </submittedName>
</protein>
<evidence type="ECO:0000313" key="3">
    <source>
        <dbReference type="Proteomes" id="UP000694044"/>
    </source>
</evidence>
<feature type="region of interest" description="Disordered" evidence="1">
    <location>
        <begin position="16"/>
        <end position="113"/>
    </location>
</feature>
<keyword evidence="3" id="KW-1185">Reference proteome</keyword>
<proteinExistence type="predicted"/>
<dbReference type="OrthoDB" id="76494at2759"/>
<evidence type="ECO:0000313" key="2">
    <source>
        <dbReference type="EMBL" id="KAG7377599.1"/>
    </source>
</evidence>
<dbReference type="AlphaFoldDB" id="A0A8T1VBV3"/>
<dbReference type="Proteomes" id="UP000694044">
    <property type="component" value="Unassembled WGS sequence"/>
</dbReference>
<feature type="region of interest" description="Disordered" evidence="1">
    <location>
        <begin position="151"/>
        <end position="197"/>
    </location>
</feature>
<feature type="non-terminal residue" evidence="2">
    <location>
        <position position="1"/>
    </location>
</feature>
<sequence length="214" mass="24091">YLIRLGACPEDLDRFSHSMGWTSRDVDDGADLDNATETPTDFVPPTVCASKARTRHKATSTPSRTYRKRATGPPASSSAETHPGDGRPPSEQQQHKRPSSRKQPKPTADPIDFVYDINVRRRLREQVDAERSRILQEATAREAKLRAQSRWVFDKRQASPPPRRKQAWQASTRSNSSPSSKAADPEKDSRAALAADTDDVELSIREFERRLPRC</sequence>
<organism evidence="2 3">
    <name type="scientific">Phytophthora pseudosyringae</name>
    <dbReference type="NCBI Taxonomy" id="221518"/>
    <lineage>
        <taxon>Eukaryota</taxon>
        <taxon>Sar</taxon>
        <taxon>Stramenopiles</taxon>
        <taxon>Oomycota</taxon>
        <taxon>Peronosporomycetes</taxon>
        <taxon>Peronosporales</taxon>
        <taxon>Peronosporaceae</taxon>
        <taxon>Phytophthora</taxon>
    </lineage>
</organism>
<reference evidence="2" key="1">
    <citation type="submission" date="2021-02" db="EMBL/GenBank/DDBJ databases">
        <authorList>
            <person name="Palmer J.M."/>
        </authorList>
    </citation>
    <scope>NUCLEOTIDE SEQUENCE</scope>
    <source>
        <strain evidence="2">SCRP734</strain>
    </source>
</reference>
<dbReference type="EMBL" id="JAGDFM010000506">
    <property type="protein sequence ID" value="KAG7377599.1"/>
    <property type="molecule type" value="Genomic_DNA"/>
</dbReference>
<feature type="compositionally biased region" description="Basic residues" evidence="1">
    <location>
        <begin position="95"/>
        <end position="104"/>
    </location>
</feature>
<gene>
    <name evidence="2" type="ORF">PHYPSEUDO_011415</name>
</gene>
<evidence type="ECO:0000256" key="1">
    <source>
        <dbReference type="SAM" id="MobiDB-lite"/>
    </source>
</evidence>
<accession>A0A8T1VBV3</accession>
<feature type="compositionally biased region" description="Polar residues" evidence="1">
    <location>
        <begin position="168"/>
        <end position="180"/>
    </location>
</feature>